<dbReference type="EMBL" id="GBRH01202954">
    <property type="protein sequence ID" value="JAD94941.1"/>
    <property type="molecule type" value="Transcribed_RNA"/>
</dbReference>
<accession>A0A0A9E4D8</accession>
<organism evidence="1">
    <name type="scientific">Arundo donax</name>
    <name type="common">Giant reed</name>
    <name type="synonym">Donax arundinaceus</name>
    <dbReference type="NCBI Taxonomy" id="35708"/>
    <lineage>
        <taxon>Eukaryota</taxon>
        <taxon>Viridiplantae</taxon>
        <taxon>Streptophyta</taxon>
        <taxon>Embryophyta</taxon>
        <taxon>Tracheophyta</taxon>
        <taxon>Spermatophyta</taxon>
        <taxon>Magnoliopsida</taxon>
        <taxon>Liliopsida</taxon>
        <taxon>Poales</taxon>
        <taxon>Poaceae</taxon>
        <taxon>PACMAD clade</taxon>
        <taxon>Arundinoideae</taxon>
        <taxon>Arundineae</taxon>
        <taxon>Arundo</taxon>
    </lineage>
</organism>
<name>A0A0A9E4D8_ARUDO</name>
<reference evidence="1" key="2">
    <citation type="journal article" date="2015" name="Data Brief">
        <title>Shoot transcriptome of the giant reed, Arundo donax.</title>
        <authorList>
            <person name="Barrero R.A."/>
            <person name="Guerrero F.D."/>
            <person name="Moolhuijzen P."/>
            <person name="Goolsby J.A."/>
            <person name="Tidwell J."/>
            <person name="Bellgard S.E."/>
            <person name="Bellgard M.I."/>
        </authorList>
    </citation>
    <scope>NUCLEOTIDE SEQUENCE</scope>
    <source>
        <tissue evidence="1">Shoot tissue taken approximately 20 cm above the soil surface</tissue>
    </source>
</reference>
<protein>
    <submittedName>
        <fullName evidence="1">Uncharacterized protein</fullName>
    </submittedName>
</protein>
<dbReference type="AlphaFoldDB" id="A0A0A9E4D8"/>
<reference evidence="1" key="1">
    <citation type="submission" date="2014-09" db="EMBL/GenBank/DDBJ databases">
        <authorList>
            <person name="Magalhaes I.L.F."/>
            <person name="Oliveira U."/>
            <person name="Santos F.R."/>
            <person name="Vidigal T.H.D.A."/>
            <person name="Brescovit A.D."/>
            <person name="Santos A.J."/>
        </authorList>
    </citation>
    <scope>NUCLEOTIDE SEQUENCE</scope>
    <source>
        <tissue evidence="1">Shoot tissue taken approximately 20 cm above the soil surface</tissue>
    </source>
</reference>
<sequence>MLGRKIEALQAQVYGMELRNRECYEAMAEWEAERKVGAAEIERLCAENRRLAAEAAVAAAAATARRKRKGNSDGWWWWWSRVRLAAEWTPCAPSAVTVRKVGEQMKGKEDGKDPGGCFCI</sequence>
<evidence type="ECO:0000313" key="1">
    <source>
        <dbReference type="EMBL" id="JAD94941.1"/>
    </source>
</evidence>
<proteinExistence type="predicted"/>